<dbReference type="AlphaFoldDB" id="A0A1N7SX09"/>
<accession>A0A1N7SX09</accession>
<name>A0A1N7SX09_9BURK</name>
<evidence type="ECO:0000313" key="3">
    <source>
        <dbReference type="Proteomes" id="UP000195569"/>
    </source>
</evidence>
<keyword evidence="1" id="KW-1133">Transmembrane helix</keyword>
<evidence type="ECO:0000313" key="2">
    <source>
        <dbReference type="EMBL" id="SIT51920.1"/>
    </source>
</evidence>
<keyword evidence="1" id="KW-0472">Membrane</keyword>
<dbReference type="Proteomes" id="UP000195569">
    <property type="component" value="Unassembled WGS sequence"/>
</dbReference>
<feature type="transmembrane region" description="Helical" evidence="1">
    <location>
        <begin position="56"/>
        <end position="75"/>
    </location>
</feature>
<proteinExistence type="predicted"/>
<protein>
    <submittedName>
        <fullName evidence="2">Uncharacterized protein</fullName>
    </submittedName>
</protein>
<keyword evidence="3" id="KW-1185">Reference proteome</keyword>
<gene>
    <name evidence="2" type="ORF">BN2476_1520021</name>
</gene>
<sequence>MICSHRVRTGRCADRSATVRRFPACARCSTRLATCLVTGAPTLAAGSIVVASARKMLVRLGLCCVGIDSIVVCGFRRSVRGRFALRAGWGLRARWGLRGVERLVSRLRGRLGGHGVLLR</sequence>
<comment type="caution">
    <text evidence="2">The sequence shown here is derived from an EMBL/GenBank/DDBJ whole genome shotgun (WGS) entry which is preliminary data.</text>
</comment>
<reference evidence="2" key="1">
    <citation type="submission" date="2016-12" db="EMBL/GenBank/DDBJ databases">
        <authorList>
            <person name="Moulin L."/>
        </authorList>
    </citation>
    <scope>NUCLEOTIDE SEQUENCE [LARGE SCALE GENOMIC DNA]</scope>
    <source>
        <strain evidence="2">STM 7183</strain>
    </source>
</reference>
<dbReference type="EMBL" id="CYGY02000152">
    <property type="protein sequence ID" value="SIT51920.1"/>
    <property type="molecule type" value="Genomic_DNA"/>
</dbReference>
<evidence type="ECO:0000256" key="1">
    <source>
        <dbReference type="SAM" id="Phobius"/>
    </source>
</evidence>
<keyword evidence="1" id="KW-0812">Transmembrane</keyword>
<feature type="transmembrane region" description="Helical" evidence="1">
    <location>
        <begin position="30"/>
        <end position="50"/>
    </location>
</feature>
<organism evidence="2 3">
    <name type="scientific">Paraburkholderia piptadeniae</name>
    <dbReference type="NCBI Taxonomy" id="1701573"/>
    <lineage>
        <taxon>Bacteria</taxon>
        <taxon>Pseudomonadati</taxon>
        <taxon>Pseudomonadota</taxon>
        <taxon>Betaproteobacteria</taxon>
        <taxon>Burkholderiales</taxon>
        <taxon>Burkholderiaceae</taxon>
        <taxon>Paraburkholderia</taxon>
    </lineage>
</organism>